<evidence type="ECO:0007829" key="3">
    <source>
        <dbReference type="PeptideAtlas" id="F8W045"/>
    </source>
</evidence>
<evidence type="ECO:0000313" key="2">
    <source>
        <dbReference type="Proteomes" id="UP000005640"/>
    </source>
</evidence>
<dbReference type="EMBL" id="KF455725">
    <property type="status" value="NOT_ANNOTATED_CDS"/>
    <property type="molecule type" value="Genomic_DNA"/>
</dbReference>
<reference evidence="1 2" key="3">
    <citation type="journal article" date="2006" name="Nature">
        <title>The finished DNA sequence of human chromosome 12.</title>
        <authorList>
            <consortium name="Baylor College of Medicine Human Genome Sequencing Center Sequence Production Team"/>
            <person name="Scherer S.E."/>
            <person name="Muzny D.M."/>
            <person name="Buhay C.J."/>
            <person name="Chen R."/>
            <person name="Cree A."/>
            <person name="Ding Y."/>
            <person name="Dugan-Rocha S."/>
            <person name="Gill R."/>
            <person name="Gunaratne P."/>
            <person name="Harris R.A."/>
            <person name="Hawes A.C."/>
            <person name="Hernandez J."/>
            <person name="Hodgson A.V."/>
            <person name="Hume J."/>
            <person name="Jackson A."/>
            <person name="Khan Z.M."/>
            <person name="Kovar-Smith C."/>
            <person name="Lewis L.R."/>
            <person name="Lozado R.J."/>
            <person name="Metzker M.L."/>
            <person name="Milosavljevic A."/>
            <person name="Miner G.R."/>
            <person name="Montgomery K.T."/>
            <person name="Morgan M.B."/>
            <person name="Nazareth L.V."/>
            <person name="Scott G."/>
            <person name="Sodergren E."/>
            <person name="Song X.Z."/>
            <person name="Steffen D."/>
            <person name="Lovering R.C."/>
            <person name="Wheeler D.A."/>
            <person name="Worley K.C."/>
            <person name="Yuan Y."/>
            <person name="Zhang Z."/>
            <person name="Adams C.Q."/>
            <person name="Ansari-Lari M.A."/>
            <person name="Ayele M."/>
            <person name="Brown M.J."/>
            <person name="Chen G."/>
            <person name="Chen Z."/>
            <person name="Clerc-Blankenburg K.P."/>
            <person name="Davis C."/>
            <person name="Delgado O."/>
            <person name="Dinh H.H."/>
            <person name="Draper H."/>
            <person name="Gonzalez-Garay M.L."/>
            <person name="Havlak P."/>
            <person name="Jackson L.R."/>
            <person name="Jacob L.S."/>
            <person name="Kelly S.H."/>
            <person name="Li L."/>
            <person name="Li Z."/>
            <person name="Liu J."/>
            <person name="Liu W."/>
            <person name="Lu J."/>
            <person name="Maheshwari M."/>
            <person name="Nguyen B.V."/>
            <person name="Okwuonu G.O."/>
            <person name="Pasternak S."/>
            <person name="Perez L.M."/>
            <person name="Plopper F.J."/>
            <person name="Santibanez J."/>
            <person name="Shen H."/>
            <person name="Tabor P.E."/>
            <person name="Verduzco D."/>
            <person name="Waldron L."/>
            <person name="Wang Q."/>
            <person name="Williams G.A."/>
            <person name="Zhang J."/>
            <person name="Zhou J."/>
            <person name="Allen C.C."/>
            <person name="Amin A.G."/>
            <person name="Anyalebechi V."/>
            <person name="Bailey M."/>
            <person name="Barbaria J.A."/>
            <person name="Bimage K.E."/>
            <person name="Bryant N.P."/>
            <person name="Burch P.E."/>
            <person name="Burkett C.E."/>
            <person name="Burrell K.L."/>
            <person name="Calderon E."/>
            <person name="Cardenas V."/>
            <person name="Carter K."/>
            <person name="Casias K."/>
            <person name="Cavazos I."/>
            <person name="Cavazos S.R."/>
            <person name="Ceasar H."/>
            <person name="Chacko J."/>
            <person name="Chan S.N."/>
            <person name="Chavez D."/>
            <person name="Christopoulos C."/>
            <person name="Chu J."/>
            <person name="Cockrell R."/>
            <person name="Cox C.D."/>
            <person name="Dang M."/>
            <person name="Dathorne S.R."/>
            <person name="David R."/>
            <person name="Davis C.M."/>
            <person name="Davy-Carroll L."/>
            <person name="Deshazo D.R."/>
            <person name="Donlin J.E."/>
            <person name="D'Souza L."/>
            <person name="Eaves K.A."/>
            <person name="Egan A."/>
            <person name="Emery-Cohen A.J."/>
            <person name="Escotto M."/>
            <person name="Flagg N."/>
            <person name="Forbes L.D."/>
            <person name="Gabisi A.M."/>
            <person name="Garza M."/>
            <person name="Hamilton C."/>
            <person name="Henderson N."/>
            <person name="Hernandez O."/>
            <person name="Hines S."/>
            <person name="Hogues M.E."/>
            <person name="Huang M."/>
            <person name="Idlebird D.G."/>
            <person name="Johnson R."/>
            <person name="Jolivet A."/>
            <person name="Jones S."/>
            <person name="Kagan R."/>
            <person name="King L.M."/>
            <person name="Leal B."/>
            <person name="Lebow H."/>
            <person name="Lee S."/>
            <person name="LeVan J.M."/>
            <person name="Lewis L.C."/>
            <person name="London P."/>
            <person name="Lorensuhewa L.M."/>
            <person name="Loulseged H."/>
            <person name="Lovett D.A."/>
            <person name="Lucier A."/>
            <person name="Lucier R.L."/>
            <person name="Ma J."/>
            <person name="Madu R.C."/>
            <person name="Mapua P."/>
            <person name="Martindale A.D."/>
            <person name="Martinez E."/>
            <person name="Massey E."/>
            <person name="Mawhiney S."/>
            <person name="Meador M.G."/>
            <person name="Mendez S."/>
            <person name="Mercado C."/>
            <person name="Mercado I.C."/>
            <person name="Merritt C.E."/>
            <person name="Miner Z.L."/>
            <person name="Minja E."/>
            <person name="Mitchell T."/>
            <person name="Mohabbat F."/>
            <person name="Mohabbat K."/>
            <person name="Montgomery B."/>
            <person name="Moore N."/>
            <person name="Morris S."/>
            <person name="Munidasa M."/>
            <person name="Ngo R.N."/>
            <person name="Nguyen N.B."/>
            <person name="Nickerson E."/>
            <person name="Nwaokelemeh O.O."/>
            <person name="Nwokenkwo S."/>
            <person name="Obregon M."/>
            <person name="Oguh M."/>
            <person name="Oragunye N."/>
            <person name="Oviedo R.J."/>
            <person name="Parish B.J."/>
            <person name="Parker D.N."/>
            <person name="Parrish J."/>
            <person name="Parks K.L."/>
            <person name="Paul H.A."/>
            <person name="Payton B.A."/>
            <person name="Perez A."/>
            <person name="Perrin W."/>
            <person name="Pickens A."/>
            <person name="Primus E.L."/>
            <person name="Pu L.L."/>
            <person name="Puazo M."/>
            <person name="Quiles M.M."/>
            <person name="Quiroz J.B."/>
            <person name="Rabata D."/>
            <person name="Reeves K."/>
            <person name="Ruiz S.J."/>
            <person name="Shao H."/>
            <person name="Sisson I."/>
            <person name="Sonaike T."/>
            <person name="Sorelle R.P."/>
            <person name="Sutton A.E."/>
            <person name="Svatek A.F."/>
            <person name="Svetz L.A."/>
            <person name="Tamerisa K.S."/>
            <person name="Taylor T.R."/>
            <person name="Teague B."/>
            <person name="Thomas N."/>
            <person name="Thorn R.D."/>
            <person name="Trejos Z.Y."/>
            <person name="Trevino B.K."/>
            <person name="Ukegbu O.N."/>
            <person name="Urban J.B."/>
            <person name="Vasquez L.I."/>
            <person name="Vera V.A."/>
            <person name="Villasana D.M."/>
            <person name="Wang L."/>
            <person name="Ward-Moore S."/>
            <person name="Warren J.T."/>
            <person name="Wei X."/>
            <person name="White F."/>
            <person name="Williamson A.L."/>
            <person name="Wleczyk R."/>
            <person name="Wooden H.S."/>
            <person name="Wooden S.H."/>
            <person name="Yen J."/>
            <person name="Yoon L."/>
            <person name="Yoon V."/>
            <person name="Zorrilla S.E."/>
            <person name="Nelson D."/>
            <person name="Kucherlapati R."/>
            <person name="Weinstock G."/>
            <person name="Gibbs R.A."/>
            <person name="null."/>
        </authorList>
    </citation>
    <scope>NUCLEOTIDE SEQUENCE [LARGE SCALE GENOMIC DNA]</scope>
</reference>
<dbReference type="OpenTargets" id="ENSG00000089169"/>
<dbReference type="HGNC" id="HGNC:17056">
    <property type="gene designation" value="RPH3A"/>
</dbReference>
<dbReference type="Bgee" id="ENSG00000089169">
    <property type="expression patterns" value="Expressed in right frontal lobe and 136 other cell types or tissues"/>
</dbReference>
<feature type="non-terminal residue" evidence="1">
    <location>
        <position position="12"/>
    </location>
</feature>
<dbReference type="Ensembl" id="ENST00000546426.5">
    <property type="protein sequence ID" value="ENSP00000447639.1"/>
    <property type="gene ID" value="ENSG00000089169.16"/>
</dbReference>
<dbReference type="VEuPathDB" id="HostDB:ENSG00000089169"/>
<accession>F8W045</accession>
<organism evidence="1 2">
    <name type="scientific">Homo sapiens</name>
    <name type="common">Human</name>
    <dbReference type="NCBI Taxonomy" id="9606"/>
    <lineage>
        <taxon>Eukaryota</taxon>
        <taxon>Metazoa</taxon>
        <taxon>Chordata</taxon>
        <taxon>Craniata</taxon>
        <taxon>Vertebrata</taxon>
        <taxon>Euteleostomi</taxon>
        <taxon>Mammalia</taxon>
        <taxon>Eutheria</taxon>
        <taxon>Euarchontoglires</taxon>
        <taxon>Primates</taxon>
        <taxon>Haplorrhini</taxon>
        <taxon>Catarrhini</taxon>
        <taxon>Hominidae</taxon>
        <taxon>Homo</taxon>
    </lineage>
</organism>
<evidence type="ECO:0007829" key="4">
    <source>
        <dbReference type="ProteomicsDB" id="F8W045"/>
    </source>
</evidence>
<reference evidence="1 2" key="2">
    <citation type="journal article" date="2004" name="Nature">
        <title>Finishing the euchromatic sequence of the human genome.</title>
        <authorList>
            <consortium name="International Human Genome Sequencing Consortium"/>
        </authorList>
    </citation>
    <scope>NUCLEOTIDE SEQUENCE [LARGE SCALE GENOMIC DNA]</scope>
</reference>
<protein>
    <submittedName>
        <fullName evidence="1">Rabphilin 3A</fullName>
    </submittedName>
</protein>
<dbReference type="EMBL" id="AC004465">
    <property type="status" value="NOT_ANNOTATED_CDS"/>
    <property type="molecule type" value="Genomic_DNA"/>
</dbReference>
<name>F8W045_HUMAN</name>
<dbReference type="GeneTree" id="ENSGT00940000157468"/>
<dbReference type="EMBL" id="AC004104">
    <property type="status" value="NOT_ANNOTATED_CDS"/>
    <property type="molecule type" value="Genomic_DNA"/>
</dbReference>
<gene>
    <name evidence="1" type="primary">RPH3A</name>
</gene>
<dbReference type="ExpressionAtlas" id="F8W045">
    <property type="expression patterns" value="baseline and differential"/>
</dbReference>
<keyword evidence="2" id="KW-1185">Reference proteome</keyword>
<dbReference type="EMBL" id="AC007425">
    <property type="status" value="NOT_ANNOTATED_CDS"/>
    <property type="molecule type" value="Genomic_DNA"/>
</dbReference>
<sequence length="12" mass="1358">MTDTVFSNSSNR</sequence>
<dbReference type="Proteomes" id="UP000005640">
    <property type="component" value="Chromosome 12"/>
</dbReference>
<dbReference type="ChiTaRS" id="RPH3A">
    <property type="organism name" value="human"/>
</dbReference>
<dbReference type="OrthoDB" id="270970at2759"/>
<dbReference type="HOGENOM" id="CLU_3437478_0_0_1"/>
<evidence type="ECO:0000313" key="1">
    <source>
        <dbReference type="Ensembl" id="ENSP00000447639.1"/>
    </source>
</evidence>
<dbReference type="EMBL" id="KF510386">
    <property type="status" value="NOT_ANNOTATED_CDS"/>
    <property type="molecule type" value="Genomic_DNA"/>
</dbReference>
<dbReference type="Ensembl" id="ENST00000546426.5">
    <property type="protein sequence ID" value="ENSP00000447639.1"/>
    <property type="gene ID" value="ENSG00000089169.15"/>
</dbReference>
<dbReference type="OMA" id="IRYHTSE"/>
<dbReference type="Antibodypedia" id="996">
    <property type="antibodies" value="278 antibodies from 34 providers"/>
</dbReference>
<dbReference type="ProteomicsDB" id="29433"/>
<dbReference type="EMBL" id="AC004216">
    <property type="status" value="NOT_ANNOTATED_CDS"/>
    <property type="molecule type" value="Genomic_DNA"/>
</dbReference>
<reference evidence="1" key="5">
    <citation type="submission" date="2025-09" db="UniProtKB">
        <authorList>
            <consortium name="Ensembl"/>
        </authorList>
    </citation>
    <scope>IDENTIFICATION</scope>
</reference>
<dbReference type="MassIVE" id="F8W045"/>
<proteinExistence type="evidence at protein level"/>
<keyword evidence="3 4" id="KW-1267">Proteomics identification</keyword>
<dbReference type="EMBL" id="AC004551">
    <property type="status" value="NOT_ANNOTATED_CDS"/>
    <property type="molecule type" value="Genomic_DNA"/>
</dbReference>
<dbReference type="UCSC" id="uc058tly.1">
    <property type="organism name" value="human"/>
</dbReference>
<reference evidence="1" key="4">
    <citation type="submission" date="2025-08" db="UniProtKB">
        <authorList>
            <consortium name="Ensembl"/>
        </authorList>
    </citation>
    <scope>IDENTIFICATION</scope>
</reference>
<reference evidence="1 2" key="1">
    <citation type="journal article" date="2001" name="Nature">
        <title>Initial sequencing and analysis of the human genome.</title>
        <authorList>
            <consortium name="International Human Genome Sequencing Consortium"/>
            <person name="Lander E.S."/>
            <person name="Linton L.M."/>
            <person name="Birren B."/>
            <person name="Nusbaum C."/>
            <person name="Zody M.C."/>
            <person name="Baldwin J."/>
            <person name="Devon K."/>
            <person name="Dewar K."/>
            <person name="Doyle M."/>
            <person name="FitzHugh W."/>
            <person name="Funke R."/>
            <person name="Gage D."/>
            <person name="Harris K."/>
            <person name="Heaford A."/>
            <person name="Howland J."/>
            <person name="Kann L."/>
            <person name="Lehoczky J."/>
            <person name="LeVine R."/>
            <person name="McEwan P."/>
            <person name="McKernan K."/>
            <person name="Meldrim J."/>
            <person name="Mesirov J.P."/>
            <person name="Miranda C."/>
            <person name="Morris W."/>
            <person name="Naylor J."/>
            <person name="Raymond C."/>
            <person name="Rosetti M."/>
            <person name="Santos R."/>
            <person name="Sheridan A."/>
            <person name="Sougnez C."/>
            <person name="Stange-Thomann N."/>
            <person name="Stojanovic N."/>
            <person name="Subramanian A."/>
            <person name="Wyman D."/>
            <person name="Rogers J."/>
            <person name="Sulston J."/>
            <person name="Ainscough R."/>
            <person name="Beck S."/>
            <person name="Bentley D."/>
            <person name="Burton J."/>
            <person name="Clee C."/>
            <person name="Carter N."/>
            <person name="Coulson A."/>
            <person name="Deadman R."/>
            <person name="Deloukas P."/>
            <person name="Dunham A."/>
            <person name="Dunham I."/>
            <person name="Durbin R."/>
            <person name="French L."/>
            <person name="Grafham D."/>
            <person name="Gregory S."/>
            <person name="Hubbard T."/>
            <person name="Humphray S."/>
            <person name="Hunt A."/>
            <person name="Jones M."/>
            <person name="Lloyd C."/>
            <person name="McMurray A."/>
            <person name="Matthews L."/>
            <person name="Mercer S."/>
            <person name="Milne S."/>
            <person name="Mullikin J.C."/>
            <person name="Mungall A."/>
            <person name="Plumb R."/>
            <person name="Ross M."/>
            <person name="Shownkeen R."/>
            <person name="Sims S."/>
            <person name="Waterston R.H."/>
            <person name="Wilson R.K."/>
            <person name="Hillier L.W."/>
            <person name="McPherson J.D."/>
            <person name="Marra M.A."/>
            <person name="Mardis E.R."/>
            <person name="Fulton L.A."/>
            <person name="Chinwalla A.T."/>
            <person name="Pepin K.H."/>
            <person name="Gish W.R."/>
            <person name="Chissoe S.L."/>
            <person name="Wendl M.C."/>
            <person name="Delehaunty K.D."/>
            <person name="Miner T.L."/>
            <person name="Delehaunty A."/>
            <person name="Kramer J.B."/>
            <person name="Cook L.L."/>
            <person name="Fulton R.S."/>
            <person name="Johnson D.L."/>
            <person name="Minx P.J."/>
            <person name="Clifton S.W."/>
            <person name="Hawkins T."/>
            <person name="Branscomb E."/>
            <person name="Predki P."/>
            <person name="Richardson P."/>
            <person name="Wenning S."/>
            <person name="Slezak T."/>
            <person name="Doggett N."/>
            <person name="Cheng J.F."/>
            <person name="Olsen A."/>
            <person name="Lucas S."/>
            <person name="Elkin C."/>
            <person name="Uberbacher E."/>
            <person name="Frazier M."/>
            <person name="Gibbs R.A."/>
            <person name="Muzny D.M."/>
            <person name="Scherer S.E."/>
            <person name="Bouck J.B."/>
            <person name="Sodergren E.J."/>
            <person name="Worley K.C."/>
            <person name="Rives C.M."/>
            <person name="Gorrell J.H."/>
            <person name="Metzker M.L."/>
            <person name="Naylor S.L."/>
            <person name="Kucherlapati R.S."/>
            <person name="Nelson D.L."/>
            <person name="Weinstock G.M."/>
            <person name="Sakaki Y."/>
            <person name="Fujiyama A."/>
            <person name="Hattori M."/>
            <person name="Yada T."/>
            <person name="Toyoda A."/>
            <person name="Itoh T."/>
            <person name="Kawagoe C."/>
            <person name="Watanabe H."/>
            <person name="Totoki Y."/>
            <person name="Taylor T."/>
            <person name="Weissenbach J."/>
            <person name="Heilig R."/>
            <person name="Saurin W."/>
            <person name="Artiguenave F."/>
            <person name="Brottier P."/>
            <person name="Bruls T."/>
            <person name="Pelletier E."/>
            <person name="Robert C."/>
            <person name="Wincker P."/>
            <person name="Smith D.R."/>
            <person name="Doucette-Stamm L."/>
            <person name="Rubenfield M."/>
            <person name="Weinstock K."/>
            <person name="Lee H.M."/>
            <person name="Dubois J."/>
            <person name="Rosenthal A."/>
            <person name="Platzer M."/>
            <person name="Nyakatura G."/>
            <person name="Taudien S."/>
            <person name="Rump A."/>
            <person name="Yang H."/>
            <person name="Yu J."/>
            <person name="Wang J."/>
            <person name="Huang G."/>
            <person name="Gu J."/>
            <person name="Hood L."/>
            <person name="Rowen L."/>
            <person name="Madan A."/>
            <person name="Qin S."/>
            <person name="Davis R.W."/>
            <person name="Federspiel N.A."/>
            <person name="Abola A.P."/>
            <person name="Proctor M.J."/>
            <person name="Myers R.M."/>
            <person name="Schmutz J."/>
            <person name="Dickson M."/>
            <person name="Grimwood J."/>
            <person name="Cox D.R."/>
            <person name="Olson M.V."/>
            <person name="Kaul R."/>
            <person name="Raymond C."/>
            <person name="Shimizu N."/>
            <person name="Kawasaki K."/>
            <person name="Minoshima S."/>
            <person name="Evans G.A."/>
            <person name="Athanasiou M."/>
            <person name="Schultz R."/>
            <person name="Roe B.A."/>
            <person name="Chen F."/>
            <person name="Pan H."/>
            <person name="Ramser J."/>
            <person name="Lehrach H."/>
            <person name="Reinhardt R."/>
            <person name="McCombie W.R."/>
            <person name="de la Bastide M."/>
            <person name="Dedhia N."/>
            <person name="Blocker H."/>
            <person name="Hornischer K."/>
            <person name="Nordsiek G."/>
            <person name="Agarwala R."/>
            <person name="Aravind L."/>
            <person name="Bailey J.A."/>
            <person name="Bateman A."/>
            <person name="Batzoglou S."/>
            <person name="Birney E."/>
            <person name="Bork P."/>
            <person name="Brown D.G."/>
            <person name="Burge C.B."/>
            <person name="Cerutti L."/>
            <person name="Chen H.C."/>
            <person name="Church D."/>
            <person name="Clamp M."/>
            <person name="Copley R.R."/>
            <person name="Doerks T."/>
            <person name="Eddy S.R."/>
            <person name="Eichler E.E."/>
            <person name="Furey T.S."/>
            <person name="Galagan J."/>
            <person name="Gilbert J.G."/>
            <person name="Harmon C."/>
            <person name="Hayashizaki Y."/>
            <person name="Haussler D."/>
            <person name="Hermjakob H."/>
            <person name="Hokamp K."/>
            <person name="Jang W."/>
            <person name="Johnson L.S."/>
            <person name="Jones T.A."/>
            <person name="Kasif S."/>
            <person name="Kaspryzk A."/>
            <person name="Kennedy S."/>
            <person name="Kent W.J."/>
            <person name="Kitts P."/>
            <person name="Koonin E.V."/>
            <person name="Korf I."/>
            <person name="Kulp D."/>
            <person name="Lancet D."/>
            <person name="Lowe T.M."/>
            <person name="McLysaght A."/>
            <person name="Mikkelsen T."/>
            <person name="Moran J.V."/>
            <person name="Mulder N."/>
            <person name="Pollara V.J."/>
            <person name="Ponting C.P."/>
            <person name="Schuler G."/>
            <person name="Schultz J."/>
            <person name="Slater G."/>
            <person name="Smit A.F."/>
            <person name="Stupka E."/>
            <person name="Szustakowski J."/>
            <person name="Thierry-Mieg D."/>
            <person name="Thierry-Mieg J."/>
            <person name="Wagner L."/>
            <person name="Wallis J."/>
            <person name="Wheeler R."/>
            <person name="Williams A."/>
            <person name="Wolf Y.I."/>
            <person name="Wolfe K.H."/>
            <person name="Yang S.P."/>
            <person name="Yeh R.F."/>
            <person name="Collins F."/>
            <person name="Guyer M.S."/>
            <person name="Peterson J."/>
            <person name="Felsenfeld A."/>
            <person name="Wetterstrand K.A."/>
            <person name="Patrinos A."/>
            <person name="Morgan M.J."/>
            <person name="de Jong P."/>
            <person name="Catanese J.J."/>
            <person name="Osoegawa K."/>
            <person name="Shizuya H."/>
            <person name="Choi S."/>
            <person name="Chen Y.J."/>
        </authorList>
    </citation>
    <scope>NUCLEOTIDE SEQUENCE [LARGE SCALE GENOMIC DNA]</scope>
</reference>